<dbReference type="Pfam" id="PF07687">
    <property type="entry name" value="M20_dimer"/>
    <property type="match status" value="1"/>
</dbReference>
<proteinExistence type="predicted"/>
<dbReference type="Proteomes" id="UP000183120">
    <property type="component" value="Unassembled WGS sequence"/>
</dbReference>
<dbReference type="Pfam" id="PF01546">
    <property type="entry name" value="Peptidase_M20"/>
    <property type="match status" value="1"/>
</dbReference>
<dbReference type="InterPro" id="IPR001160">
    <property type="entry name" value="Peptidase_M20C"/>
</dbReference>
<dbReference type="PANTHER" id="PTHR43501:SF1">
    <property type="entry name" value="CYTOSOL NON-SPECIFIC DIPEPTIDASE"/>
    <property type="match status" value="1"/>
</dbReference>
<organism evidence="2 3">
    <name type="scientific">Candidatus Gottesmanbacteria bacterium CG1_02_37_22</name>
    <dbReference type="NCBI Taxonomy" id="1805209"/>
    <lineage>
        <taxon>Bacteria</taxon>
        <taxon>Candidatus Gottesmaniibacteriota</taxon>
    </lineage>
</organism>
<protein>
    <recommendedName>
        <fullName evidence="1">Peptidase M20 dimerisation domain-containing protein</fullName>
    </recommendedName>
</protein>
<accession>A0A1J4TXR7</accession>
<evidence type="ECO:0000259" key="1">
    <source>
        <dbReference type="Pfam" id="PF07687"/>
    </source>
</evidence>
<name>A0A1J4TXR7_9BACT</name>
<dbReference type="SUPFAM" id="SSF53187">
    <property type="entry name" value="Zn-dependent exopeptidases"/>
    <property type="match status" value="1"/>
</dbReference>
<sequence length="530" mass="57864">MSQPIEAPRSAYQIFSREGLLGQREMEPGIRQAMINFLEMAKIPSETGNEKDLRKVLERFADQYDLPHQRDEIGNLLIKVPASAGYEGRPGSILQTHMDMVCVAEKGKDNPAIKGAIPIIDPEDPNYIKADGTTLGADPKAGLSVALGLVEEILDPNSKVKHGPLAILATVQEETGLFGARKCQFDLGKYQFMFNLDSEREGKATVGCSGAGNSILEMPLTTETASIDKRFYRISISGGIGGHSAGNIMENRANAIKLLASTFAVIRDKNPEMQIQSIGGGYFREDQSPINNAIPGDAQGVVAINSGSEEELSHVIDEIKATIKTDYPKETKLQMSLEDVSPLQQTVMTAESTTKLIDLLIQLPHGVQAEFPDISYIPKTSINLATIRISEGSDRAIITLMSRSADFADLNRLRSQIKGIAEGRDATVEEPEAYSGWMPNDNPSYPINAQAIRAYKEITGADLSLVSTHGGLEGGPFSLLYPHLQIISIGPQIDDAHTTRERLSIPSYVTFYRMLKRIISNFSSSDQPLE</sequence>
<reference evidence="2 3" key="1">
    <citation type="journal article" date="2016" name="Environ. Microbiol.">
        <title>Genomic resolution of a cold subsurface aquifer community provides metabolic insights for novel microbes adapted to high CO concentrations.</title>
        <authorList>
            <person name="Probst A.J."/>
            <person name="Castelle C.J."/>
            <person name="Singh A."/>
            <person name="Brown C.T."/>
            <person name="Anantharaman K."/>
            <person name="Sharon I."/>
            <person name="Hug L.A."/>
            <person name="Burstein D."/>
            <person name="Emerson J.B."/>
            <person name="Thomas B.C."/>
            <person name="Banfield J.F."/>
        </authorList>
    </citation>
    <scope>NUCLEOTIDE SEQUENCE [LARGE SCALE GENOMIC DNA]</scope>
    <source>
        <strain evidence="2">CG1_02_37_22</strain>
    </source>
</reference>
<evidence type="ECO:0000313" key="2">
    <source>
        <dbReference type="EMBL" id="OIO14847.1"/>
    </source>
</evidence>
<dbReference type="GO" id="GO:0005829">
    <property type="term" value="C:cytosol"/>
    <property type="evidence" value="ECO:0007669"/>
    <property type="project" value="TreeGrafter"/>
</dbReference>
<gene>
    <name evidence="2" type="ORF">AUJ73_01545</name>
</gene>
<dbReference type="GO" id="GO:0070573">
    <property type="term" value="F:metallodipeptidase activity"/>
    <property type="evidence" value="ECO:0007669"/>
    <property type="project" value="TreeGrafter"/>
</dbReference>
<dbReference type="InterPro" id="IPR002933">
    <property type="entry name" value="Peptidase_M20"/>
</dbReference>
<dbReference type="PANTHER" id="PTHR43501">
    <property type="entry name" value="CYTOSOL NON-SPECIFIC DIPEPTIDASE"/>
    <property type="match status" value="1"/>
</dbReference>
<dbReference type="EMBL" id="MNUY01000024">
    <property type="protein sequence ID" value="OIO14847.1"/>
    <property type="molecule type" value="Genomic_DNA"/>
</dbReference>
<dbReference type="PIRSF" id="PIRSF016599">
    <property type="entry name" value="Xaa-His_dipept"/>
    <property type="match status" value="1"/>
</dbReference>
<dbReference type="InterPro" id="IPR011650">
    <property type="entry name" value="Peptidase_M20_dimer"/>
</dbReference>
<dbReference type="GO" id="GO:0006508">
    <property type="term" value="P:proteolysis"/>
    <property type="evidence" value="ECO:0007669"/>
    <property type="project" value="InterPro"/>
</dbReference>
<dbReference type="Gene3D" id="3.40.630.10">
    <property type="entry name" value="Zn peptidases"/>
    <property type="match status" value="2"/>
</dbReference>
<dbReference type="PRINTS" id="PR00934">
    <property type="entry name" value="XHISDIPTASE"/>
</dbReference>
<feature type="domain" description="Peptidase M20 dimerisation" evidence="1">
    <location>
        <begin position="239"/>
        <end position="330"/>
    </location>
</feature>
<dbReference type="STRING" id="1805209.AUJ73_01545"/>
<evidence type="ECO:0000313" key="3">
    <source>
        <dbReference type="Proteomes" id="UP000183120"/>
    </source>
</evidence>
<dbReference type="AlphaFoldDB" id="A0A1J4TXR7"/>
<comment type="caution">
    <text evidence="2">The sequence shown here is derived from an EMBL/GenBank/DDBJ whole genome shotgun (WGS) entry which is preliminary data.</text>
</comment>
<dbReference type="NCBIfam" id="TIGR01893">
    <property type="entry name" value="aa-his-dipept"/>
    <property type="match status" value="1"/>
</dbReference>